<feature type="compositionally biased region" description="Pro residues" evidence="1">
    <location>
        <begin position="56"/>
        <end position="66"/>
    </location>
</feature>
<organism evidence="2 3">
    <name type="scientific">Ascochyta lentis</name>
    <dbReference type="NCBI Taxonomy" id="205686"/>
    <lineage>
        <taxon>Eukaryota</taxon>
        <taxon>Fungi</taxon>
        <taxon>Dikarya</taxon>
        <taxon>Ascomycota</taxon>
        <taxon>Pezizomycotina</taxon>
        <taxon>Dothideomycetes</taxon>
        <taxon>Pleosporomycetidae</taxon>
        <taxon>Pleosporales</taxon>
        <taxon>Pleosporineae</taxon>
        <taxon>Didymellaceae</taxon>
        <taxon>Ascochyta</taxon>
    </lineage>
</organism>
<dbReference type="AlphaFoldDB" id="A0A8H7JCV4"/>
<proteinExistence type="predicted"/>
<feature type="compositionally biased region" description="Basic and acidic residues" evidence="1">
    <location>
        <begin position="23"/>
        <end position="40"/>
    </location>
</feature>
<reference evidence="2" key="1">
    <citation type="submission" date="2018-12" db="EMBL/GenBank/DDBJ databases">
        <authorList>
            <person name="Syme R.A."/>
            <person name="Farfan-Caceres L."/>
            <person name="Lichtenzveig J."/>
        </authorList>
    </citation>
    <scope>NUCLEOTIDE SEQUENCE</scope>
    <source>
        <strain evidence="2">Al4</strain>
    </source>
</reference>
<evidence type="ECO:0000313" key="3">
    <source>
        <dbReference type="Proteomes" id="UP000651452"/>
    </source>
</evidence>
<comment type="caution">
    <text evidence="2">The sequence shown here is derived from an EMBL/GenBank/DDBJ whole genome shotgun (WGS) entry which is preliminary data.</text>
</comment>
<name>A0A8H7JCV4_9PLEO</name>
<evidence type="ECO:0000313" key="2">
    <source>
        <dbReference type="EMBL" id="KAF9700708.1"/>
    </source>
</evidence>
<sequence>MSQQNYHFDPRDYDTYAPARNPGAHEHNMPIRRSPYDEMNSRSGSFLSSTSLYTNPPSPALRPGIPPYTQERYTTLEGGPRSITAAAVDYIGASRPQIPGRYPSATRAYQACPPVNPNFEPSHLSLTNVPYRPRTPPMTLPPLSLDAVHQRPPGLTHPLPEPLPRYLRVEMPDSPSSTLPRHTMAGRSSTGFFTTGVEKMDKTEKLPKAPVKDNNKSTLGRPESVAPTYEERHKMRLDLQDMTKKLETAFQDPRMNPGEVARKKKMPEQKLHCAHLGCDTHNVRTDERLNLDLPPLKSSVAKVAEKMASAPKPGVSNSTTLQAASSVSVTPPVVNKVEEVAPKTILGSGYADSTRFIDFVERQRASWAFHVRNSVQLGDQQKKLCERATEAAKNSQTQWRSGADRVSNDLGDIEKKLQPNSKIPVCSKTKAPKLVPNTELVNASSVRVSDFPTNALDLPKQDGKAYKSNNEYIEMAAKLRGDSEAVIEFPPAAVKADVNSTQDLELKTMTSSHDPLASSLAEDQKDSGRAMTAEAKIKDEIQAADAKSVTPTARIKVSRLKAPATDAEAGVKWDSIELSDDDGWEKVIGDGDSDWEVLEE</sequence>
<reference evidence="2" key="2">
    <citation type="submission" date="2020-09" db="EMBL/GenBank/DDBJ databases">
        <title>Reference genome assembly for Australian Ascochyta lentis isolate Al4.</title>
        <authorList>
            <person name="Lee R.C."/>
            <person name="Farfan-Caceres L.M."/>
            <person name="Debler J.W."/>
            <person name="Williams A.H."/>
            <person name="Henares B.M."/>
        </authorList>
    </citation>
    <scope>NUCLEOTIDE SEQUENCE</scope>
    <source>
        <strain evidence="2">Al4</strain>
    </source>
</reference>
<feature type="compositionally biased region" description="Low complexity" evidence="1">
    <location>
        <begin position="41"/>
        <end position="51"/>
    </location>
</feature>
<gene>
    <name evidence="2" type="ORF">EKO04_001414</name>
</gene>
<dbReference type="EMBL" id="RZGK01000003">
    <property type="protein sequence ID" value="KAF9700708.1"/>
    <property type="molecule type" value="Genomic_DNA"/>
</dbReference>
<dbReference type="OrthoDB" id="3797984at2759"/>
<keyword evidence="3" id="KW-1185">Reference proteome</keyword>
<dbReference type="Proteomes" id="UP000651452">
    <property type="component" value="Unassembled WGS sequence"/>
</dbReference>
<protein>
    <submittedName>
        <fullName evidence="2">Uncharacterized protein</fullName>
    </submittedName>
</protein>
<feature type="region of interest" description="Disordered" evidence="1">
    <location>
        <begin position="1"/>
        <end position="80"/>
    </location>
</feature>
<accession>A0A8H7JCV4</accession>
<feature type="region of interest" description="Disordered" evidence="1">
    <location>
        <begin position="509"/>
        <end position="530"/>
    </location>
</feature>
<evidence type="ECO:0000256" key="1">
    <source>
        <dbReference type="SAM" id="MobiDB-lite"/>
    </source>
</evidence>